<keyword evidence="1 4" id="KW-0696">RNA-directed RNA polymerase</keyword>
<keyword evidence="3" id="KW-0548">Nucleotidyltransferase</keyword>
<proteinExistence type="predicted"/>
<keyword evidence="2" id="KW-0808">Transferase</keyword>
<evidence type="ECO:0000256" key="1">
    <source>
        <dbReference type="ARBA" id="ARBA00022484"/>
    </source>
</evidence>
<dbReference type="EMBL" id="KT598240">
    <property type="protein sequence ID" value="ALM62243.1"/>
    <property type="molecule type" value="Genomic_RNA"/>
</dbReference>
<evidence type="ECO:0000313" key="4">
    <source>
        <dbReference type="EMBL" id="ALM62243.1"/>
    </source>
</evidence>
<reference evidence="4" key="1">
    <citation type="submission" date="2015-08" db="EMBL/GenBank/DDBJ databases">
        <authorList>
            <person name="Babu N.S."/>
            <person name="Beckwith C.J."/>
            <person name="Beseler K.G."/>
            <person name="Brison A."/>
            <person name="Carone J.V."/>
            <person name="Caskin T.P."/>
            <person name="Diamond M."/>
            <person name="Durham M.E."/>
            <person name="Foxe J.M."/>
            <person name="Go M."/>
            <person name="Henderson B.A."/>
            <person name="Jones I.B."/>
            <person name="McGettigan J.A."/>
            <person name="Micheletti S.J."/>
            <person name="Nasrallah M.E."/>
            <person name="Ortiz D."/>
            <person name="Piller C.R."/>
            <person name="Privatt S.R."/>
            <person name="Schneider S.L."/>
            <person name="Sharp S."/>
            <person name="Smith T.C."/>
            <person name="Stanton J.D."/>
            <person name="Ullery H.E."/>
            <person name="Wilson R.J."/>
            <person name="Serrano M.G."/>
            <person name="Buck G."/>
            <person name="Lee V."/>
            <person name="Wang Y."/>
            <person name="Carvalho R."/>
            <person name="Voegtly L."/>
            <person name="Shi R."/>
            <person name="Duckworth R."/>
            <person name="Johnson A."/>
            <person name="Loviza R."/>
            <person name="Walstead R."/>
            <person name="Shah Z."/>
            <person name="Kiflezghi M."/>
            <person name="Wade K."/>
            <person name="Ball S.L."/>
            <person name="Bradley K.W."/>
            <person name="Asai D.J."/>
            <person name="Bowman C.A."/>
            <person name="Russell D.A."/>
            <person name="Pope W.H."/>
            <person name="Jacobs-Sera D."/>
            <person name="Hendrix R.W."/>
            <person name="Hatfull G.F."/>
        </authorList>
    </citation>
    <scope>NUCLEOTIDE SEQUENCE</scope>
    <source>
        <strain evidence="4">SaMitV3-1</strain>
    </source>
</reference>
<dbReference type="PANTHER" id="PTHR34456">
    <property type="entry name" value="MITOVIRUS RNA-DEPENDENT RNA POLYMERASE"/>
    <property type="match status" value="1"/>
</dbReference>
<evidence type="ECO:0000256" key="2">
    <source>
        <dbReference type="ARBA" id="ARBA00022679"/>
    </source>
</evidence>
<organism evidence="4">
    <name type="scientific">Soybean leaf-associated mitovirus 3</name>
    <dbReference type="NCBI Taxonomy" id="1719043"/>
    <lineage>
        <taxon>Viruses</taxon>
        <taxon>Riboviria</taxon>
        <taxon>Orthornavirae</taxon>
        <taxon>Lenarviricota</taxon>
        <taxon>Howeltoviricetes</taxon>
        <taxon>Cryppavirales</taxon>
        <taxon>Mitoviridae</taxon>
        <taxon>Mitovirus</taxon>
    </lineage>
</organism>
<dbReference type="InterPro" id="IPR008686">
    <property type="entry name" value="RNA_pol_mitovir"/>
</dbReference>
<dbReference type="SUPFAM" id="SSF56672">
    <property type="entry name" value="DNA/RNA polymerases"/>
    <property type="match status" value="1"/>
</dbReference>
<accession>A0A0S1WF59</accession>
<sequence>MINNNKNTIYGSLVVRLITALASWSLDKEIYQTFIAWFDQYVQFITRLHKKTGLENAVATVKIIQLHVTRYLSGNPLLVNSLIIGLTHDGLPKILKGLLPYVRSGNVMVIRLLLTVFFVIRMVLGRIIPDTSPITTPSSADPNTIKAVAAFAPTFFLWLGIKVVLQSWKLPHLSTKKGPQGQALGTALYDLSILPASLLEAIYAISNGHLKDYMEALLGIIRGAPRLFGFFFKGLVPGLFRRISVIPDKALKSRIIAVFDYWSQTALLPLHNSLIAFLKKIHNDCTFHQGKISSLMVTFKVFMCYDLTAATDRFPVQLQTAILAELFGSAFASAWKTILVEYSFHMKGKGDVLYGAGQPMGAYSSWTVFALCHHIVVQYAASLAGYTSWYSNYALLGDDLVIGDEDVGHHYKIVMLSLGVLISSNKTHEGNLLCEFAKRFWLKGVEITPFPIVGLVEAIIARNPYAMALLVVQSLSCGWAHLLRTGAGSFLLLLANCVYSSARDAGRLHVILLEFTVLILLAAGEAGTAYQVHCFAMNSAEAYHLHLSCNWKSSVLALEQIRLEEALNSISEIKKTLRSNLDKATRIAQGLAGSINKEYNEGEDNHSFLNYHALYHMPWYLVIRNQLDVLNQLEIELQGGAISLEDAIDLLSKIRVSDPSKINTIRNSEMALRHKRTQMSAVRRAFRSRK</sequence>
<evidence type="ECO:0000256" key="3">
    <source>
        <dbReference type="ARBA" id="ARBA00022695"/>
    </source>
</evidence>
<dbReference type="InterPro" id="IPR043502">
    <property type="entry name" value="DNA/RNA_pol_sf"/>
</dbReference>
<dbReference type="PANTHER" id="PTHR34456:SF13">
    <property type="entry name" value="REVERSE TRANSCRIPTASE DOMAIN-CONTAINING PROTEIN"/>
    <property type="match status" value="1"/>
</dbReference>
<protein>
    <submittedName>
        <fullName evidence="4">RNA-dependent RNA polymerase</fullName>
    </submittedName>
</protein>
<reference evidence="4" key="2">
    <citation type="journal article" date="2016" name="Virus Res.">
        <title>Novel mycoviruses discovered from metatranscriptomics survey of soybean phyllosphere phytobiomes.</title>
        <authorList>
            <person name="Marzano S.Y."/>
            <person name="Domier L.L."/>
        </authorList>
    </citation>
    <scope>NUCLEOTIDE SEQUENCE</scope>
    <source>
        <strain evidence="4">SaMitV3-1</strain>
    </source>
</reference>
<name>A0A0S1WF59_9VIRU</name>
<dbReference type="Pfam" id="PF05919">
    <property type="entry name" value="Mitovir_RNA_pol"/>
    <property type="match status" value="1"/>
</dbReference>
<dbReference type="GO" id="GO:0003968">
    <property type="term" value="F:RNA-directed RNA polymerase activity"/>
    <property type="evidence" value="ECO:0007669"/>
    <property type="project" value="UniProtKB-KW"/>
</dbReference>